<organism evidence="10 11">
    <name type="scientific">Companilactobacillus pabuli</name>
    <dbReference type="NCBI Taxonomy" id="2714036"/>
    <lineage>
        <taxon>Bacteria</taxon>
        <taxon>Bacillati</taxon>
        <taxon>Bacillota</taxon>
        <taxon>Bacilli</taxon>
        <taxon>Lactobacillales</taxon>
        <taxon>Lactobacillaceae</taxon>
        <taxon>Companilactobacillus</taxon>
    </lineage>
</organism>
<evidence type="ECO:0000256" key="2">
    <source>
        <dbReference type="ARBA" id="ARBA00022448"/>
    </source>
</evidence>
<keyword evidence="6 9" id="KW-0812">Transmembrane</keyword>
<keyword evidence="11" id="KW-1185">Reference proteome</keyword>
<feature type="transmembrane region" description="Helical" evidence="9">
    <location>
        <begin position="134"/>
        <end position="159"/>
    </location>
</feature>
<sequence>MLKAFLLACVAFIGKLDLATGTNQIQRPIILGPIVGLIMGNLSMGVTIGATLELAFLGSYSVGAFIPPDVIVGGVLGTAFAIQTGKGPAVAFTMAFPIALLALIFDNVIFALVRPMLGKMADKYAAKGNAKAVNTVHMIAGFIMCAMLAIIVFVGYLLGGSQIKMFVNAIPKPIINGLTIATGLLPGIGFAMLAQMIMNKKILPFFFLGFLLSAYFKVPVIGIALLGLILVTVLVRFMNNEKTVKTETKGEDDNEF</sequence>
<evidence type="ECO:0000313" key="11">
    <source>
        <dbReference type="Proteomes" id="UP000514410"/>
    </source>
</evidence>
<keyword evidence="2" id="KW-0813">Transport</keyword>
<dbReference type="Proteomes" id="UP000514410">
    <property type="component" value="Chromosome"/>
</dbReference>
<keyword evidence="8 9" id="KW-0472">Membrane</keyword>
<reference evidence="10 11" key="1">
    <citation type="submission" date="2020-02" db="EMBL/GenBank/DDBJ databases">
        <title>Complete Genome Sequence of Lactobacillus sp. NFFJ11 Isolated from animal feed.</title>
        <authorList>
            <person name="Jung J.Y."/>
        </authorList>
    </citation>
    <scope>NUCLEOTIDE SEQUENCE [LARGE SCALE GENOMIC DNA]</scope>
    <source>
        <strain evidence="10 11">NFFJ11</strain>
    </source>
</reference>
<dbReference type="Pfam" id="PF03609">
    <property type="entry name" value="EII-Sor"/>
    <property type="match status" value="1"/>
</dbReference>
<proteinExistence type="predicted"/>
<evidence type="ECO:0000256" key="7">
    <source>
        <dbReference type="ARBA" id="ARBA00022989"/>
    </source>
</evidence>
<feature type="transmembrane region" description="Helical" evidence="9">
    <location>
        <begin position="29"/>
        <end position="52"/>
    </location>
</feature>
<evidence type="ECO:0000256" key="1">
    <source>
        <dbReference type="ARBA" id="ARBA00004651"/>
    </source>
</evidence>
<evidence type="ECO:0000256" key="5">
    <source>
        <dbReference type="ARBA" id="ARBA00022683"/>
    </source>
</evidence>
<keyword evidence="7 9" id="KW-1133">Transmembrane helix</keyword>
<dbReference type="GO" id="GO:0005886">
    <property type="term" value="C:plasma membrane"/>
    <property type="evidence" value="ECO:0007669"/>
    <property type="project" value="UniProtKB-SubCell"/>
</dbReference>
<feature type="transmembrane region" description="Helical" evidence="9">
    <location>
        <begin position="174"/>
        <end position="193"/>
    </location>
</feature>
<evidence type="ECO:0000256" key="9">
    <source>
        <dbReference type="SAM" id="Phobius"/>
    </source>
</evidence>
<dbReference type="GO" id="GO:0009401">
    <property type="term" value="P:phosphoenolpyruvate-dependent sugar phosphotransferase system"/>
    <property type="evidence" value="ECO:0007669"/>
    <property type="project" value="UniProtKB-KW"/>
</dbReference>
<evidence type="ECO:0000256" key="6">
    <source>
        <dbReference type="ARBA" id="ARBA00022692"/>
    </source>
</evidence>
<evidence type="ECO:0000313" key="10">
    <source>
        <dbReference type="EMBL" id="QMT85391.1"/>
    </source>
</evidence>
<gene>
    <name evidence="10" type="ORF">G6534_10130</name>
</gene>
<accession>A0A7L7KZZ9</accession>
<dbReference type="KEGG" id="cpab:G6534_10130"/>
<name>A0A7L7KZZ9_9LACO</name>
<dbReference type="AlphaFoldDB" id="A0A7L7KZZ9"/>
<keyword evidence="4 10" id="KW-0762">Sugar transport</keyword>
<feature type="transmembrane region" description="Helical" evidence="9">
    <location>
        <begin position="64"/>
        <end position="83"/>
    </location>
</feature>
<dbReference type="InterPro" id="IPR004700">
    <property type="entry name" value="PTS_IIC_man"/>
</dbReference>
<dbReference type="EMBL" id="CP049366">
    <property type="protein sequence ID" value="QMT85391.1"/>
    <property type="molecule type" value="Genomic_DNA"/>
</dbReference>
<dbReference type="InterPro" id="IPR050303">
    <property type="entry name" value="GatZ_KbaZ_carbometab"/>
</dbReference>
<keyword evidence="5" id="KW-0598">Phosphotransferase system</keyword>
<evidence type="ECO:0000256" key="8">
    <source>
        <dbReference type="ARBA" id="ARBA00023136"/>
    </source>
</evidence>
<feature type="transmembrane region" description="Helical" evidence="9">
    <location>
        <begin position="89"/>
        <end position="113"/>
    </location>
</feature>
<evidence type="ECO:0000256" key="4">
    <source>
        <dbReference type="ARBA" id="ARBA00022597"/>
    </source>
</evidence>
<comment type="subcellular location">
    <subcellularLocation>
        <location evidence="1">Cell membrane</location>
        <topology evidence="1">Multi-pass membrane protein</topology>
    </subcellularLocation>
</comment>
<evidence type="ECO:0000256" key="3">
    <source>
        <dbReference type="ARBA" id="ARBA00022475"/>
    </source>
</evidence>
<feature type="transmembrane region" description="Helical" evidence="9">
    <location>
        <begin position="205"/>
        <end position="235"/>
    </location>
</feature>
<dbReference type="PANTHER" id="PTHR32502:SF8">
    <property type="entry name" value="N-ACETYLGALACTOSAMINE PERMEASE IIC COMPONENT 1"/>
    <property type="match status" value="1"/>
</dbReference>
<dbReference type="PROSITE" id="PS51106">
    <property type="entry name" value="PTS_EIIC_TYPE_4"/>
    <property type="match status" value="1"/>
</dbReference>
<protein>
    <submittedName>
        <fullName evidence="10">PTS sugar transporter subunit IIC</fullName>
    </submittedName>
</protein>
<keyword evidence="3" id="KW-1003">Cell membrane</keyword>
<dbReference type="PANTHER" id="PTHR32502">
    <property type="entry name" value="N-ACETYLGALACTOSAMINE PERMEASE II COMPONENT-RELATED"/>
    <property type="match status" value="1"/>
</dbReference>